<evidence type="ECO:0000313" key="3">
    <source>
        <dbReference type="Proteomes" id="UP001218629"/>
    </source>
</evidence>
<sequence length="108" mass="11855">MNYALDYHRHRGRYPEGGPMPAPTLEAPGLRIDWDRPDAPLPNRVEEPAPCPPAGSGGIYRRCSITPEDPMTPMAVATARARYGTVMTFSVGGYGSSAYKYFTVPRPK</sequence>
<protein>
    <submittedName>
        <fullName evidence="2">Uncharacterized protein</fullName>
    </submittedName>
</protein>
<proteinExistence type="predicted"/>
<organism evidence="2 3">
    <name type="scientific">Streptomyces yunnanensis</name>
    <dbReference type="NCBI Taxonomy" id="156453"/>
    <lineage>
        <taxon>Bacteria</taxon>
        <taxon>Bacillati</taxon>
        <taxon>Actinomycetota</taxon>
        <taxon>Actinomycetes</taxon>
        <taxon>Kitasatosporales</taxon>
        <taxon>Streptomycetaceae</taxon>
        <taxon>Streptomyces</taxon>
    </lineage>
</organism>
<gene>
    <name evidence="2" type="ORF">MOV08_41415</name>
</gene>
<reference evidence="2 3" key="1">
    <citation type="submission" date="2022-03" db="EMBL/GenBank/DDBJ databases">
        <title>Streptomyces yunnanensis P86,complete genome.</title>
        <authorList>
            <person name="Chen S."/>
            <person name="Zhang Q."/>
        </authorList>
    </citation>
    <scope>NUCLEOTIDE SEQUENCE [LARGE SCALE GENOMIC DNA]</scope>
    <source>
        <strain evidence="2 3">P86</strain>
    </source>
</reference>
<evidence type="ECO:0000313" key="2">
    <source>
        <dbReference type="EMBL" id="WEB45125.1"/>
    </source>
</evidence>
<accession>A0ABY8AJB6</accession>
<dbReference type="Proteomes" id="UP001218629">
    <property type="component" value="Chromosome"/>
</dbReference>
<keyword evidence="3" id="KW-1185">Reference proteome</keyword>
<evidence type="ECO:0000256" key="1">
    <source>
        <dbReference type="SAM" id="MobiDB-lite"/>
    </source>
</evidence>
<name>A0ABY8AJB6_9ACTN</name>
<dbReference type="EMBL" id="CP095749">
    <property type="protein sequence ID" value="WEB45125.1"/>
    <property type="molecule type" value="Genomic_DNA"/>
</dbReference>
<dbReference type="RefSeq" id="WP_275311353.1">
    <property type="nucleotide sequence ID" value="NZ_CP095749.1"/>
</dbReference>
<feature type="region of interest" description="Disordered" evidence="1">
    <location>
        <begin position="36"/>
        <end position="58"/>
    </location>
</feature>